<reference evidence="1 2" key="1">
    <citation type="submission" date="2015-10" db="EMBL/GenBank/DDBJ databases">
        <authorList>
            <person name="Gilbert D.G."/>
        </authorList>
    </citation>
    <scope>NUCLEOTIDE SEQUENCE [LARGE SCALE GENOMIC DNA]</scope>
    <source>
        <strain evidence="1 2">NRRL B-16712</strain>
    </source>
</reference>
<name>A0A101JMS2_9ACTN</name>
<sequence>MMRRLGDRARLAVEVGEVWPPDAATGNLRTVDVWAGGTWLTTVDNTAYVPSFTHYMRCDAEQVRRRDVRTCPFPEHSPEEICRLLYAQAGAGESDFSEQFRLMDWGPTADNVTCFAYLNGDELVITLVLREEDHLPGDQEKVVVAKILADEFVTVLTEAADLLDAERVR</sequence>
<keyword evidence="2" id="KW-1185">Reference proteome</keyword>
<dbReference type="OrthoDB" id="282301at2"/>
<protein>
    <submittedName>
        <fullName evidence="1">Uncharacterized protein</fullName>
    </submittedName>
</protein>
<dbReference type="EMBL" id="LLZH01000276">
    <property type="protein sequence ID" value="KUL29753.1"/>
    <property type="molecule type" value="Genomic_DNA"/>
</dbReference>
<gene>
    <name evidence="1" type="ORF">ADL15_26990</name>
</gene>
<dbReference type="Proteomes" id="UP000053244">
    <property type="component" value="Unassembled WGS sequence"/>
</dbReference>
<evidence type="ECO:0000313" key="2">
    <source>
        <dbReference type="Proteomes" id="UP000053244"/>
    </source>
</evidence>
<proteinExistence type="predicted"/>
<organism evidence="1 2">
    <name type="scientific">Actinoplanes awajinensis subsp. mycoplanecinus</name>
    <dbReference type="NCBI Taxonomy" id="135947"/>
    <lineage>
        <taxon>Bacteria</taxon>
        <taxon>Bacillati</taxon>
        <taxon>Actinomycetota</taxon>
        <taxon>Actinomycetes</taxon>
        <taxon>Micromonosporales</taxon>
        <taxon>Micromonosporaceae</taxon>
        <taxon>Actinoplanes</taxon>
    </lineage>
</organism>
<dbReference type="AlphaFoldDB" id="A0A101JMS2"/>
<comment type="caution">
    <text evidence="1">The sequence shown here is derived from an EMBL/GenBank/DDBJ whole genome shotgun (WGS) entry which is preliminary data.</text>
</comment>
<accession>A0A101JMS2</accession>
<evidence type="ECO:0000313" key="1">
    <source>
        <dbReference type="EMBL" id="KUL29753.1"/>
    </source>
</evidence>